<keyword evidence="6" id="KW-0539">Nucleus</keyword>
<sequence length="446" mass="49055">MLSKQKDVPTNTSATLGALVSTEKTSSPFPKGATIQSTAANIMKRVSSNEQAALSDRHTLMTSTSIEHSSHIQPLKESVVYSQPKVVSAELNLSTPKTAKRSVSNIHRLLSPMDHRELVDKQKRSSSPKHEIPVVMDKSSKPDQSHGMTTTADTSMSFTGSSRSSSMTSSPQKKHNDVHKKRAFSRRSRTGCLTCRRRRIKCDEHRPFCHNCIKSHKICSGYAHVDAMIRSKILKAQSKAGEHAFRVPAASYSAPPMPSYVPPQYIPQNASFVGPQPVQWSYPPSSQTPGYPGMVPVTSPSYPPGVLGSGMPSTAGYVPVNVPQGFTIPQQQISQQQPRQSPSQLTRPFSTAPYPSGSWPYQPPTPANAPATFPRVVDQQQMPHPPQQQLQMYPPPYVNQMLDYQKGQELLQQQMGGRPAPGPQVFDPHIPQFQQMIVPRPPNGTL</sequence>
<keyword evidence="2" id="KW-0862">Zinc</keyword>
<gene>
    <name evidence="9" type="ORF">DEBR0S1_12310G</name>
</gene>
<evidence type="ECO:0000256" key="5">
    <source>
        <dbReference type="ARBA" id="ARBA00023163"/>
    </source>
</evidence>
<dbReference type="Gene3D" id="4.10.240.10">
    <property type="entry name" value="Zn(2)-C6 fungal-type DNA-binding domain"/>
    <property type="match status" value="1"/>
</dbReference>
<dbReference type="AlphaFoldDB" id="A0A7D9GZS1"/>
<dbReference type="GO" id="GO:0008270">
    <property type="term" value="F:zinc ion binding"/>
    <property type="evidence" value="ECO:0007669"/>
    <property type="project" value="InterPro"/>
</dbReference>
<feature type="region of interest" description="Disordered" evidence="7">
    <location>
        <begin position="92"/>
        <end position="186"/>
    </location>
</feature>
<evidence type="ECO:0000256" key="3">
    <source>
        <dbReference type="ARBA" id="ARBA00023015"/>
    </source>
</evidence>
<dbReference type="CDD" id="cd00067">
    <property type="entry name" value="GAL4"/>
    <property type="match status" value="1"/>
</dbReference>
<organism evidence="9 10">
    <name type="scientific">Dekkera bruxellensis</name>
    <name type="common">Brettanomyces custersii</name>
    <dbReference type="NCBI Taxonomy" id="5007"/>
    <lineage>
        <taxon>Eukaryota</taxon>
        <taxon>Fungi</taxon>
        <taxon>Dikarya</taxon>
        <taxon>Ascomycota</taxon>
        <taxon>Saccharomycotina</taxon>
        <taxon>Pichiomycetes</taxon>
        <taxon>Pichiales</taxon>
        <taxon>Pichiaceae</taxon>
        <taxon>Brettanomyces</taxon>
    </lineage>
</organism>
<reference evidence="9 10" key="1">
    <citation type="submission" date="2019-07" db="EMBL/GenBank/DDBJ databases">
        <authorList>
            <person name="Friedrich A."/>
            <person name="Schacherer J."/>
        </authorList>
    </citation>
    <scope>NUCLEOTIDE SEQUENCE [LARGE SCALE GENOMIC DNA]</scope>
</reference>
<dbReference type="PANTHER" id="PTHR36206">
    <property type="entry name" value="ASPERCRYPTIN BIOSYNTHESIS CLUSTER-SPECIFIC TRANSCRIPTION REGULATOR ATNN-RELATED"/>
    <property type="match status" value="1"/>
</dbReference>
<protein>
    <submittedName>
        <fullName evidence="9">DEBR0S1_12310g1_1</fullName>
    </submittedName>
</protein>
<dbReference type="EMBL" id="CABFWN010000001">
    <property type="protein sequence ID" value="VUG16269.1"/>
    <property type="molecule type" value="Genomic_DNA"/>
</dbReference>
<feature type="compositionally biased region" description="Low complexity" evidence="7">
    <location>
        <begin position="154"/>
        <end position="170"/>
    </location>
</feature>
<feature type="compositionally biased region" description="Basic and acidic residues" evidence="7">
    <location>
        <begin position="113"/>
        <end position="144"/>
    </location>
</feature>
<dbReference type="PROSITE" id="PS00463">
    <property type="entry name" value="ZN2_CY6_FUNGAL_1"/>
    <property type="match status" value="1"/>
</dbReference>
<dbReference type="PANTHER" id="PTHR36206:SF13">
    <property type="entry name" value="TRANSCRIPTIONAL REGULATORY PROTEIN MOC3"/>
    <property type="match status" value="1"/>
</dbReference>
<evidence type="ECO:0000256" key="6">
    <source>
        <dbReference type="ARBA" id="ARBA00023242"/>
    </source>
</evidence>
<feature type="compositionally biased region" description="Polar residues" evidence="7">
    <location>
        <begin position="22"/>
        <end position="33"/>
    </location>
</feature>
<feature type="compositionally biased region" description="Basic residues" evidence="7">
    <location>
        <begin position="172"/>
        <end position="186"/>
    </location>
</feature>
<accession>A0A7D9GZS1</accession>
<keyword evidence="1" id="KW-0479">Metal-binding</keyword>
<dbReference type="SMART" id="SM00066">
    <property type="entry name" value="GAL4"/>
    <property type="match status" value="1"/>
</dbReference>
<feature type="region of interest" description="Disordered" evidence="7">
    <location>
        <begin position="331"/>
        <end position="358"/>
    </location>
</feature>
<keyword evidence="4" id="KW-0238">DNA-binding</keyword>
<evidence type="ECO:0000313" key="10">
    <source>
        <dbReference type="Proteomes" id="UP000478008"/>
    </source>
</evidence>
<evidence type="ECO:0000313" key="9">
    <source>
        <dbReference type="EMBL" id="VUG16269.1"/>
    </source>
</evidence>
<evidence type="ECO:0000256" key="2">
    <source>
        <dbReference type="ARBA" id="ARBA00022833"/>
    </source>
</evidence>
<proteinExistence type="predicted"/>
<dbReference type="InterPro" id="IPR036864">
    <property type="entry name" value="Zn2-C6_fun-type_DNA-bd_sf"/>
</dbReference>
<feature type="compositionally biased region" description="Polar residues" evidence="7">
    <location>
        <begin position="92"/>
        <end position="105"/>
    </location>
</feature>
<dbReference type="PROSITE" id="PS50048">
    <property type="entry name" value="ZN2_CY6_FUNGAL_2"/>
    <property type="match status" value="1"/>
</dbReference>
<evidence type="ECO:0000256" key="4">
    <source>
        <dbReference type="ARBA" id="ARBA00023125"/>
    </source>
</evidence>
<dbReference type="Proteomes" id="UP000478008">
    <property type="component" value="Unassembled WGS sequence"/>
</dbReference>
<keyword evidence="5" id="KW-0804">Transcription</keyword>
<feature type="domain" description="Zn(2)-C6 fungal-type" evidence="8">
    <location>
        <begin position="191"/>
        <end position="220"/>
    </location>
</feature>
<evidence type="ECO:0000256" key="7">
    <source>
        <dbReference type="SAM" id="MobiDB-lite"/>
    </source>
</evidence>
<dbReference type="GO" id="GO:0003677">
    <property type="term" value="F:DNA binding"/>
    <property type="evidence" value="ECO:0007669"/>
    <property type="project" value="UniProtKB-KW"/>
</dbReference>
<dbReference type="InterPro" id="IPR052360">
    <property type="entry name" value="Transcr_Regulatory_Proteins"/>
</dbReference>
<feature type="region of interest" description="Disordered" evidence="7">
    <location>
        <begin position="1"/>
        <end position="33"/>
    </location>
</feature>
<dbReference type="InterPro" id="IPR001138">
    <property type="entry name" value="Zn2Cys6_DnaBD"/>
</dbReference>
<keyword evidence="10" id="KW-1185">Reference proteome</keyword>
<dbReference type="GO" id="GO:0000981">
    <property type="term" value="F:DNA-binding transcription factor activity, RNA polymerase II-specific"/>
    <property type="evidence" value="ECO:0007669"/>
    <property type="project" value="InterPro"/>
</dbReference>
<evidence type="ECO:0000256" key="1">
    <source>
        <dbReference type="ARBA" id="ARBA00022723"/>
    </source>
</evidence>
<dbReference type="SUPFAM" id="SSF57701">
    <property type="entry name" value="Zn2/Cys6 DNA-binding domain"/>
    <property type="match status" value="1"/>
</dbReference>
<evidence type="ECO:0000259" key="8">
    <source>
        <dbReference type="PROSITE" id="PS50048"/>
    </source>
</evidence>
<name>A0A7D9GZS1_DEKBR</name>
<keyword evidence="3" id="KW-0805">Transcription regulation</keyword>
<feature type="compositionally biased region" description="Low complexity" evidence="7">
    <location>
        <begin position="331"/>
        <end position="344"/>
    </location>
</feature>
<dbReference type="Pfam" id="PF00172">
    <property type="entry name" value="Zn_clus"/>
    <property type="match status" value="1"/>
</dbReference>